<reference evidence="1 2" key="1">
    <citation type="submission" date="2022-05" db="EMBL/GenBank/DDBJ databases">
        <authorList>
            <consortium name="Genoscope - CEA"/>
            <person name="William W."/>
        </authorList>
    </citation>
    <scope>NUCLEOTIDE SEQUENCE [LARGE SCALE GENOMIC DNA]</scope>
</reference>
<dbReference type="AlphaFoldDB" id="A0AAU9VUD7"/>
<accession>A0AAU9VUD7</accession>
<organism evidence="1 2">
    <name type="scientific">Pocillopora meandrina</name>
    <dbReference type="NCBI Taxonomy" id="46732"/>
    <lineage>
        <taxon>Eukaryota</taxon>
        <taxon>Metazoa</taxon>
        <taxon>Cnidaria</taxon>
        <taxon>Anthozoa</taxon>
        <taxon>Hexacorallia</taxon>
        <taxon>Scleractinia</taxon>
        <taxon>Astrocoeniina</taxon>
        <taxon>Pocilloporidae</taxon>
        <taxon>Pocillopora</taxon>
    </lineage>
</organism>
<proteinExistence type="predicted"/>
<comment type="caution">
    <text evidence="1">The sequence shown here is derived from an EMBL/GenBank/DDBJ whole genome shotgun (WGS) entry which is preliminary data.</text>
</comment>
<protein>
    <submittedName>
        <fullName evidence="1">Uncharacterized protein</fullName>
    </submittedName>
</protein>
<dbReference type="PANTHER" id="PTHR46670:SF3">
    <property type="entry name" value="ENDONUCLEASE_EXONUCLEASE_PHOSPHATASE DOMAIN-CONTAINING PROTEIN"/>
    <property type="match status" value="1"/>
</dbReference>
<dbReference type="PANTHER" id="PTHR46670">
    <property type="entry name" value="ENDO/EXONUCLEASE/PHOSPHATASE DOMAIN-CONTAINING PROTEIN"/>
    <property type="match status" value="1"/>
</dbReference>
<dbReference type="EMBL" id="CALNXJ010000003">
    <property type="protein sequence ID" value="CAH3036205.1"/>
    <property type="molecule type" value="Genomic_DNA"/>
</dbReference>
<sequence length="360" mass="41323">MVWLPKGLCHPILTKFNAKTSFIKNNQELKFPKRPISVWYKHGPTCLVLPKDLTVHMDVELNPGPLKKKPIYLLTCLPTVSGLVSYPGNKLLSTNSSDTRQVGICGSYYSDVFHRFSYWPCSSPSSSTYRRCRAGRRVRERKARNIHRIESLVSYPRASRGSNNLHKGSISHNLCVITLVNTNNNVSSNVTSTNSSFHANSLVNPRSILNFADFNSRSVRNKIESIIDHVVENDNGLYTVTETWLNDADFVSIAQLSVAGYSFKNFPRKSRYRYSVSRLSQSLISGWEEIQSFEFSEWTVKMHDRSMRYVIVCRPPYSSLHPVSTSVFSDELSQFLENVYWKRSVFRNTFRARPIYRVIP</sequence>
<name>A0AAU9VUD7_9CNID</name>
<dbReference type="Proteomes" id="UP001159428">
    <property type="component" value="Unassembled WGS sequence"/>
</dbReference>
<evidence type="ECO:0000313" key="2">
    <source>
        <dbReference type="Proteomes" id="UP001159428"/>
    </source>
</evidence>
<keyword evidence="2" id="KW-1185">Reference proteome</keyword>
<evidence type="ECO:0000313" key="1">
    <source>
        <dbReference type="EMBL" id="CAH3036205.1"/>
    </source>
</evidence>
<gene>
    <name evidence="1" type="ORF">PMEA_00016709</name>
</gene>